<accession>L1I8G0</accession>
<dbReference type="OrthoDB" id="447956at2759"/>
<evidence type="ECO:0000256" key="1">
    <source>
        <dbReference type="ARBA" id="ARBA00004229"/>
    </source>
</evidence>
<dbReference type="AlphaFoldDB" id="L1I8G0"/>
<dbReference type="GO" id="GO:0004386">
    <property type="term" value="F:helicase activity"/>
    <property type="evidence" value="ECO:0007669"/>
    <property type="project" value="TreeGrafter"/>
</dbReference>
<name>L1I8G0_GUITC</name>
<evidence type="ECO:0000259" key="3">
    <source>
        <dbReference type="PROSITE" id="PS51192"/>
    </source>
</evidence>
<dbReference type="HOGENOM" id="CLU_001832_5_7_1"/>
<dbReference type="EnsemblProtists" id="EKX32518">
    <property type="protein sequence ID" value="EKX32518"/>
    <property type="gene ID" value="GUITHDRAFT_60737"/>
</dbReference>
<evidence type="ECO:0000256" key="2">
    <source>
        <dbReference type="ARBA" id="ARBA00022801"/>
    </source>
</evidence>
<dbReference type="KEGG" id="gtt:GUITHDRAFT_60737"/>
<keyword evidence="2" id="KW-0378">Hydrolase</keyword>
<feature type="non-terminal residue" evidence="4">
    <location>
        <position position="170"/>
    </location>
</feature>
<keyword evidence="6" id="KW-1185">Reference proteome</keyword>
<evidence type="ECO:0000313" key="6">
    <source>
        <dbReference type="Proteomes" id="UP000011087"/>
    </source>
</evidence>
<protein>
    <recommendedName>
        <fullName evidence="3">Helicase ATP-binding domain-containing protein</fullName>
    </recommendedName>
</protein>
<evidence type="ECO:0000313" key="4">
    <source>
        <dbReference type="EMBL" id="EKX32518.1"/>
    </source>
</evidence>
<feature type="non-terminal residue" evidence="4">
    <location>
        <position position="1"/>
    </location>
</feature>
<dbReference type="InterPro" id="IPR011545">
    <property type="entry name" value="DEAD/DEAH_box_helicase_dom"/>
</dbReference>
<dbReference type="eggNOG" id="KOG0920">
    <property type="taxonomic scope" value="Eukaryota"/>
</dbReference>
<dbReference type="PROSITE" id="PS00690">
    <property type="entry name" value="DEAH_ATP_HELICASE"/>
    <property type="match status" value="1"/>
</dbReference>
<reference evidence="6" key="2">
    <citation type="submission" date="2012-11" db="EMBL/GenBank/DDBJ databases">
        <authorList>
            <person name="Kuo A."/>
            <person name="Curtis B.A."/>
            <person name="Tanifuji G."/>
            <person name="Burki F."/>
            <person name="Gruber A."/>
            <person name="Irimia M."/>
            <person name="Maruyama S."/>
            <person name="Arias M.C."/>
            <person name="Ball S.G."/>
            <person name="Gile G.H."/>
            <person name="Hirakawa Y."/>
            <person name="Hopkins J.F."/>
            <person name="Rensing S.A."/>
            <person name="Schmutz J."/>
            <person name="Symeonidi A."/>
            <person name="Elias M."/>
            <person name="Eveleigh R.J."/>
            <person name="Herman E.K."/>
            <person name="Klute M.J."/>
            <person name="Nakayama T."/>
            <person name="Obornik M."/>
            <person name="Reyes-Prieto A."/>
            <person name="Armbrust E.V."/>
            <person name="Aves S.J."/>
            <person name="Beiko R.G."/>
            <person name="Coutinho P."/>
            <person name="Dacks J.B."/>
            <person name="Durnford D.G."/>
            <person name="Fast N.M."/>
            <person name="Green B.R."/>
            <person name="Grisdale C."/>
            <person name="Hempe F."/>
            <person name="Henrissat B."/>
            <person name="Hoppner M.P."/>
            <person name="Ishida K.-I."/>
            <person name="Kim E."/>
            <person name="Koreny L."/>
            <person name="Kroth P.G."/>
            <person name="Liu Y."/>
            <person name="Malik S.-B."/>
            <person name="Maier U.G."/>
            <person name="McRose D."/>
            <person name="Mock T."/>
            <person name="Neilson J.A."/>
            <person name="Onodera N.T."/>
            <person name="Poole A.M."/>
            <person name="Pritham E.J."/>
            <person name="Richards T.A."/>
            <person name="Rocap G."/>
            <person name="Roy S.W."/>
            <person name="Sarai C."/>
            <person name="Schaack S."/>
            <person name="Shirato S."/>
            <person name="Slamovits C.H."/>
            <person name="Spencer D.F."/>
            <person name="Suzuki S."/>
            <person name="Worden A.Z."/>
            <person name="Zauner S."/>
            <person name="Barry K."/>
            <person name="Bell C."/>
            <person name="Bharti A.K."/>
            <person name="Crow J.A."/>
            <person name="Grimwood J."/>
            <person name="Kramer R."/>
            <person name="Lindquist E."/>
            <person name="Lucas S."/>
            <person name="Salamov A."/>
            <person name="McFadden G.I."/>
            <person name="Lane C.E."/>
            <person name="Keeling P.J."/>
            <person name="Gray M.W."/>
            <person name="Grigoriev I.V."/>
            <person name="Archibald J.M."/>
        </authorList>
    </citation>
    <scope>NUCLEOTIDE SEQUENCE</scope>
    <source>
        <strain evidence="6">CCMP2712</strain>
    </source>
</reference>
<feature type="domain" description="Helicase ATP-binding" evidence="3">
    <location>
        <begin position="11"/>
        <end position="170"/>
    </location>
</feature>
<organism evidence="4">
    <name type="scientific">Guillardia theta (strain CCMP2712)</name>
    <name type="common">Cryptophyte</name>
    <dbReference type="NCBI Taxonomy" id="905079"/>
    <lineage>
        <taxon>Eukaryota</taxon>
        <taxon>Cryptophyceae</taxon>
        <taxon>Pyrenomonadales</taxon>
        <taxon>Geminigeraceae</taxon>
        <taxon>Guillardia</taxon>
    </lineage>
</organism>
<dbReference type="STRING" id="905079.L1I8G0"/>
<comment type="subcellular location">
    <subcellularLocation>
        <location evidence="1">Plastid</location>
        <location evidence="1">Chloroplast</location>
    </subcellularLocation>
</comment>
<dbReference type="PANTHER" id="PTHR18934">
    <property type="entry name" value="ATP-DEPENDENT RNA HELICASE"/>
    <property type="match status" value="1"/>
</dbReference>
<proteinExistence type="predicted"/>
<dbReference type="InterPro" id="IPR027417">
    <property type="entry name" value="P-loop_NTPase"/>
</dbReference>
<dbReference type="SMART" id="SM00487">
    <property type="entry name" value="DEXDc"/>
    <property type="match status" value="1"/>
</dbReference>
<dbReference type="GeneID" id="17289247"/>
<dbReference type="Proteomes" id="UP000011087">
    <property type="component" value="Unassembled WGS sequence"/>
</dbReference>
<evidence type="ECO:0000313" key="5">
    <source>
        <dbReference type="EnsemblProtists" id="EKX32518"/>
    </source>
</evidence>
<dbReference type="PROSITE" id="PS51192">
    <property type="entry name" value="HELICASE_ATP_BIND_1"/>
    <property type="match status" value="1"/>
</dbReference>
<dbReference type="InterPro" id="IPR014001">
    <property type="entry name" value="Helicase_ATP-bd"/>
</dbReference>
<dbReference type="Pfam" id="PF00270">
    <property type="entry name" value="DEAD"/>
    <property type="match status" value="1"/>
</dbReference>
<dbReference type="SUPFAM" id="SSF52540">
    <property type="entry name" value="P-loop containing nucleoside triphosphate hydrolases"/>
    <property type="match status" value="1"/>
</dbReference>
<dbReference type="Gene3D" id="3.40.50.300">
    <property type="entry name" value="P-loop containing nucleotide triphosphate hydrolases"/>
    <property type="match status" value="1"/>
</dbReference>
<dbReference type="InterPro" id="IPR002464">
    <property type="entry name" value="DNA/RNA_helicase_DEAH_CS"/>
</dbReference>
<dbReference type="GO" id="GO:0009507">
    <property type="term" value="C:chloroplast"/>
    <property type="evidence" value="ECO:0007669"/>
    <property type="project" value="UniProtKB-SubCell"/>
</dbReference>
<dbReference type="RefSeq" id="XP_005819498.1">
    <property type="nucleotide sequence ID" value="XM_005819441.1"/>
</dbReference>
<gene>
    <name evidence="4" type="ORF">GUITHDRAFT_60737</name>
</gene>
<dbReference type="GO" id="GO:0003723">
    <property type="term" value="F:RNA binding"/>
    <property type="evidence" value="ECO:0007669"/>
    <property type="project" value="TreeGrafter"/>
</dbReference>
<reference evidence="5" key="3">
    <citation type="submission" date="2016-03" db="UniProtKB">
        <authorList>
            <consortium name="EnsemblProtists"/>
        </authorList>
    </citation>
    <scope>IDENTIFICATION</scope>
</reference>
<dbReference type="GO" id="GO:0016787">
    <property type="term" value="F:hydrolase activity"/>
    <property type="evidence" value="ECO:0007669"/>
    <property type="project" value="UniProtKB-KW"/>
</dbReference>
<sequence>LPILQFKEKILQEINSNTVTCIQGETGCGKSSMVPQFILDDARARRQRVNVIVSQPRRLAAVALARRVASQNNEKIGKTIGYRIGQGDHVVSMETQVTFVTIGYLLHKLYHNPKTFFKSSHVVLDEVHERGMDSDLLNLLIKKLMENSKSSTKLIIMSATLQANLFSQFF</sequence>
<dbReference type="EMBL" id="JH993185">
    <property type="protein sequence ID" value="EKX32518.1"/>
    <property type="molecule type" value="Genomic_DNA"/>
</dbReference>
<dbReference type="CDD" id="cd17917">
    <property type="entry name" value="DEXHc_RHA-like"/>
    <property type="match status" value="1"/>
</dbReference>
<reference evidence="4 6" key="1">
    <citation type="journal article" date="2012" name="Nature">
        <title>Algal genomes reveal evolutionary mosaicism and the fate of nucleomorphs.</title>
        <authorList>
            <consortium name="DOE Joint Genome Institute"/>
            <person name="Curtis B.A."/>
            <person name="Tanifuji G."/>
            <person name="Burki F."/>
            <person name="Gruber A."/>
            <person name="Irimia M."/>
            <person name="Maruyama S."/>
            <person name="Arias M.C."/>
            <person name="Ball S.G."/>
            <person name="Gile G.H."/>
            <person name="Hirakawa Y."/>
            <person name="Hopkins J.F."/>
            <person name="Kuo A."/>
            <person name="Rensing S.A."/>
            <person name="Schmutz J."/>
            <person name="Symeonidi A."/>
            <person name="Elias M."/>
            <person name="Eveleigh R.J."/>
            <person name="Herman E.K."/>
            <person name="Klute M.J."/>
            <person name="Nakayama T."/>
            <person name="Obornik M."/>
            <person name="Reyes-Prieto A."/>
            <person name="Armbrust E.V."/>
            <person name="Aves S.J."/>
            <person name="Beiko R.G."/>
            <person name="Coutinho P."/>
            <person name="Dacks J.B."/>
            <person name="Durnford D.G."/>
            <person name="Fast N.M."/>
            <person name="Green B.R."/>
            <person name="Grisdale C.J."/>
            <person name="Hempel F."/>
            <person name="Henrissat B."/>
            <person name="Hoppner M.P."/>
            <person name="Ishida K."/>
            <person name="Kim E."/>
            <person name="Koreny L."/>
            <person name="Kroth P.G."/>
            <person name="Liu Y."/>
            <person name="Malik S.B."/>
            <person name="Maier U.G."/>
            <person name="McRose D."/>
            <person name="Mock T."/>
            <person name="Neilson J.A."/>
            <person name="Onodera N.T."/>
            <person name="Poole A.M."/>
            <person name="Pritham E.J."/>
            <person name="Richards T.A."/>
            <person name="Rocap G."/>
            <person name="Roy S.W."/>
            <person name="Sarai C."/>
            <person name="Schaack S."/>
            <person name="Shirato S."/>
            <person name="Slamovits C.H."/>
            <person name="Spencer D.F."/>
            <person name="Suzuki S."/>
            <person name="Worden A.Z."/>
            <person name="Zauner S."/>
            <person name="Barry K."/>
            <person name="Bell C."/>
            <person name="Bharti A.K."/>
            <person name="Crow J.A."/>
            <person name="Grimwood J."/>
            <person name="Kramer R."/>
            <person name="Lindquist E."/>
            <person name="Lucas S."/>
            <person name="Salamov A."/>
            <person name="McFadden G.I."/>
            <person name="Lane C.E."/>
            <person name="Keeling P.J."/>
            <person name="Gray M.W."/>
            <person name="Grigoriev I.V."/>
            <person name="Archibald J.M."/>
        </authorList>
    </citation>
    <scope>NUCLEOTIDE SEQUENCE</scope>
    <source>
        <strain evidence="4 6">CCMP2712</strain>
    </source>
</reference>
<dbReference type="PANTHER" id="PTHR18934:SF145">
    <property type="entry name" value="ATP-DEPENDENT RNA HELICASE DHX57-RELATED"/>
    <property type="match status" value="1"/>
</dbReference>
<dbReference type="OMA" id="EHRIMET"/>
<dbReference type="GO" id="GO:0005524">
    <property type="term" value="F:ATP binding"/>
    <property type="evidence" value="ECO:0007669"/>
    <property type="project" value="InterPro"/>
</dbReference>